<dbReference type="EMBL" id="OU893333">
    <property type="protein sequence ID" value="CAH0755686.1"/>
    <property type="molecule type" value="Genomic_DNA"/>
</dbReference>
<reference evidence="2" key="1">
    <citation type="submission" date="2021-12" db="EMBL/GenBank/DDBJ databases">
        <authorList>
            <person name="King R."/>
        </authorList>
    </citation>
    <scope>NUCLEOTIDE SEQUENCE</scope>
</reference>
<reference evidence="2" key="2">
    <citation type="submission" date="2022-10" db="EMBL/GenBank/DDBJ databases">
        <authorList>
            <consortium name="ENA_rothamsted_submissions"/>
            <consortium name="culmorum"/>
            <person name="King R."/>
        </authorList>
    </citation>
    <scope>NUCLEOTIDE SEQUENCE</scope>
</reference>
<evidence type="ECO:0000256" key="1">
    <source>
        <dbReference type="SAM" id="Phobius"/>
    </source>
</evidence>
<keyword evidence="1" id="KW-0472">Membrane</keyword>
<gene>
    <name evidence="2" type="ORF">DIATSA_LOCUS6412</name>
</gene>
<keyword evidence="1" id="KW-0812">Transmembrane</keyword>
<feature type="transmembrane region" description="Helical" evidence="1">
    <location>
        <begin position="199"/>
        <end position="224"/>
    </location>
</feature>
<keyword evidence="1" id="KW-1133">Transmembrane helix</keyword>
<dbReference type="AlphaFoldDB" id="A0A9P0C0T9"/>
<dbReference type="Proteomes" id="UP001153714">
    <property type="component" value="Chromosome 2"/>
</dbReference>
<accession>A0A9P0C0T9</accession>
<name>A0A9P0C0T9_9NEOP</name>
<keyword evidence="3" id="KW-1185">Reference proteome</keyword>
<organism evidence="2 3">
    <name type="scientific">Diatraea saccharalis</name>
    <name type="common">sugarcane borer</name>
    <dbReference type="NCBI Taxonomy" id="40085"/>
    <lineage>
        <taxon>Eukaryota</taxon>
        <taxon>Metazoa</taxon>
        <taxon>Ecdysozoa</taxon>
        <taxon>Arthropoda</taxon>
        <taxon>Hexapoda</taxon>
        <taxon>Insecta</taxon>
        <taxon>Pterygota</taxon>
        <taxon>Neoptera</taxon>
        <taxon>Endopterygota</taxon>
        <taxon>Lepidoptera</taxon>
        <taxon>Glossata</taxon>
        <taxon>Ditrysia</taxon>
        <taxon>Pyraloidea</taxon>
        <taxon>Crambidae</taxon>
        <taxon>Crambinae</taxon>
        <taxon>Diatraea</taxon>
    </lineage>
</organism>
<evidence type="ECO:0000313" key="2">
    <source>
        <dbReference type="EMBL" id="CAH0755686.1"/>
    </source>
</evidence>
<evidence type="ECO:0000313" key="3">
    <source>
        <dbReference type="Proteomes" id="UP001153714"/>
    </source>
</evidence>
<protein>
    <submittedName>
        <fullName evidence="2">Uncharacterized protein</fullName>
    </submittedName>
</protein>
<sequence>MADIEARREARRKRILENSHNRLQLISGKCSNEDFSVASKESTDVSPIPHKYESALSPLTSDSGISEYSIQNGGLGTSTGSFEPLILRHDVASGDEDIVSAVADWIAPTSQITPENVQLPLWKLVVTYKYDIVLLSLVIQFIHTLTAFPLENSYFFVPLLIYSITKSLWLPKQNNSSIANLFLLLNGMSSNGMHKIINVLLWAGAFSQDACIFLFTTICIQMLYNLVRDNFVT</sequence>
<dbReference type="OrthoDB" id="8117793at2759"/>
<proteinExistence type="predicted"/>
<feature type="transmembrane region" description="Helical" evidence="1">
    <location>
        <begin position="130"/>
        <end position="148"/>
    </location>
</feature>